<organism evidence="2 3">
    <name type="scientific">Novosphingobium album</name>
    <name type="common">ex Liu et al. 2023</name>
    <dbReference type="NCBI Taxonomy" id="3031130"/>
    <lineage>
        <taxon>Bacteria</taxon>
        <taxon>Pseudomonadati</taxon>
        <taxon>Pseudomonadota</taxon>
        <taxon>Alphaproteobacteria</taxon>
        <taxon>Sphingomonadales</taxon>
        <taxon>Sphingomonadaceae</taxon>
        <taxon>Novosphingobium</taxon>
    </lineage>
</organism>
<name>A0ABT5WT41_9SPHN</name>
<reference evidence="2 3" key="1">
    <citation type="submission" date="2023-03" db="EMBL/GenBank/DDBJ databases">
        <title>NovoSphingobium album sp. nov. isolated from polycyclic aromatic hydrocarbons- and heavy-metal polluted soil.</title>
        <authorList>
            <person name="Liu Z."/>
            <person name="Wang K."/>
        </authorList>
    </citation>
    <scope>NUCLEOTIDE SEQUENCE [LARGE SCALE GENOMIC DNA]</scope>
    <source>
        <strain evidence="2 3">H3SJ31-1</strain>
    </source>
</reference>
<feature type="chain" id="PRO_5047216611" description="DUF4148 domain-containing protein" evidence="1">
    <location>
        <begin position="34"/>
        <end position="123"/>
    </location>
</feature>
<protein>
    <recommendedName>
        <fullName evidence="4">DUF4148 domain-containing protein</fullName>
    </recommendedName>
</protein>
<accession>A0ABT5WT41</accession>
<gene>
    <name evidence="2" type="ORF">PYV00_15360</name>
</gene>
<keyword evidence="1" id="KW-0732">Signal</keyword>
<keyword evidence="3" id="KW-1185">Reference proteome</keyword>
<comment type="caution">
    <text evidence="2">The sequence shown here is derived from an EMBL/GenBank/DDBJ whole genome shotgun (WGS) entry which is preliminary data.</text>
</comment>
<feature type="signal peptide" evidence="1">
    <location>
        <begin position="1"/>
        <end position="33"/>
    </location>
</feature>
<evidence type="ECO:0008006" key="4">
    <source>
        <dbReference type="Google" id="ProtNLM"/>
    </source>
</evidence>
<evidence type="ECO:0000313" key="3">
    <source>
        <dbReference type="Proteomes" id="UP001216253"/>
    </source>
</evidence>
<dbReference type="RefSeq" id="WP_275229192.1">
    <property type="nucleotide sequence ID" value="NZ_JARESE010000050.1"/>
</dbReference>
<evidence type="ECO:0000256" key="1">
    <source>
        <dbReference type="SAM" id="SignalP"/>
    </source>
</evidence>
<sequence>MPQFTVKSLTRIVAPALVAALGLGAAMPATAFAADRHTPVRNAAIRTDINDLNRDIDRAAARRTISAREAASLKRDASQVRYLYGQYSRNGLTVAETRTLQARVDRIHIALRAERRDRDGHRG</sequence>
<proteinExistence type="predicted"/>
<evidence type="ECO:0000313" key="2">
    <source>
        <dbReference type="EMBL" id="MDE8653084.1"/>
    </source>
</evidence>
<dbReference type="EMBL" id="JARESE010000050">
    <property type="protein sequence ID" value="MDE8653084.1"/>
    <property type="molecule type" value="Genomic_DNA"/>
</dbReference>
<dbReference type="Proteomes" id="UP001216253">
    <property type="component" value="Unassembled WGS sequence"/>
</dbReference>